<reference evidence="5" key="1">
    <citation type="journal article" date="2019" name="Science">
        <title>Mutation of a bHLH transcription factor allowed almond domestication.</title>
        <authorList>
            <person name="Sanchez-Perez R."/>
            <person name="Pavan S."/>
            <person name="Mazzeo R."/>
            <person name="Moldovan C."/>
            <person name="Aiese Cigliano R."/>
            <person name="Del Cueto J."/>
            <person name="Ricciardi F."/>
            <person name="Lotti C."/>
            <person name="Ricciardi L."/>
            <person name="Dicenta F."/>
            <person name="Lopez-Marques R.L."/>
            <person name="Lindberg Moller B."/>
        </authorList>
    </citation>
    <scope>NUCLEOTIDE SEQUENCE</scope>
</reference>
<gene>
    <name evidence="5" type="ORF">Prudu_007863</name>
</gene>
<keyword evidence="3" id="KW-0418">Kinase</keyword>
<keyword evidence="1" id="KW-0808">Transferase</keyword>
<dbReference type="EMBL" id="AP019298">
    <property type="protein sequence ID" value="BBG98454.1"/>
    <property type="molecule type" value="Genomic_DNA"/>
</dbReference>
<evidence type="ECO:0000256" key="1">
    <source>
        <dbReference type="ARBA" id="ARBA00022679"/>
    </source>
</evidence>
<dbReference type="AlphaFoldDB" id="A0A4Y1R324"/>
<dbReference type="Gene3D" id="1.10.510.10">
    <property type="entry name" value="Transferase(Phosphotransferase) domain 1"/>
    <property type="match status" value="1"/>
</dbReference>
<proteinExistence type="predicted"/>
<evidence type="ECO:0000256" key="2">
    <source>
        <dbReference type="ARBA" id="ARBA00022741"/>
    </source>
</evidence>
<keyword evidence="4" id="KW-0067">ATP-binding</keyword>
<protein>
    <submittedName>
        <fullName evidence="5">Uncharacterized protein</fullName>
    </submittedName>
</protein>
<evidence type="ECO:0000313" key="5">
    <source>
        <dbReference type="EMBL" id="BBG98454.1"/>
    </source>
</evidence>
<evidence type="ECO:0000256" key="4">
    <source>
        <dbReference type="ARBA" id="ARBA00022840"/>
    </source>
</evidence>
<keyword evidence="2" id="KW-0547">Nucleotide-binding</keyword>
<dbReference type="PANTHER" id="PTHR47973">
    <property type="entry name" value="CYSTEINE-RICH RECEPTOR-LIKE PROTEIN KINASE 3"/>
    <property type="match status" value="1"/>
</dbReference>
<evidence type="ECO:0000256" key="3">
    <source>
        <dbReference type="ARBA" id="ARBA00022777"/>
    </source>
</evidence>
<dbReference type="GO" id="GO:0005524">
    <property type="term" value="F:ATP binding"/>
    <property type="evidence" value="ECO:0007669"/>
    <property type="project" value="UniProtKB-KW"/>
</dbReference>
<name>A0A4Y1R324_PRUDU</name>
<sequence>MVSYTPINYPTKNLKTTSVFLDISFRAVLGDFGFVLCGAESKKVRVSMVGGRQRLEAELGQLEERDLLDFAWRMHEKDEMARVVDRRMGTVINLEQAIRVMQIGLLCTLNVTKGRPCMEQVVEFLSMERPIPELPPSRPVALFPYNSTGALCTDCKCKSQIATCAAVLHFPHVPIGIPFTHALLGLGASLFTIAPSKAEELPAPRPEMKPIDASSSESITVIAMLIPNLGLPQGSRH</sequence>
<dbReference type="GO" id="GO:0016301">
    <property type="term" value="F:kinase activity"/>
    <property type="evidence" value="ECO:0007669"/>
    <property type="project" value="UniProtKB-KW"/>
</dbReference>
<accession>A0A4Y1R324</accession>
<dbReference type="InterPro" id="IPR052059">
    <property type="entry name" value="CR_Ser/Thr_kinase"/>
</dbReference>
<organism evidence="5">
    <name type="scientific">Prunus dulcis</name>
    <name type="common">Almond</name>
    <name type="synonym">Amygdalus dulcis</name>
    <dbReference type="NCBI Taxonomy" id="3755"/>
    <lineage>
        <taxon>Eukaryota</taxon>
        <taxon>Viridiplantae</taxon>
        <taxon>Streptophyta</taxon>
        <taxon>Embryophyta</taxon>
        <taxon>Tracheophyta</taxon>
        <taxon>Spermatophyta</taxon>
        <taxon>Magnoliopsida</taxon>
        <taxon>eudicotyledons</taxon>
        <taxon>Gunneridae</taxon>
        <taxon>Pentapetalae</taxon>
        <taxon>rosids</taxon>
        <taxon>fabids</taxon>
        <taxon>Rosales</taxon>
        <taxon>Rosaceae</taxon>
        <taxon>Amygdaloideae</taxon>
        <taxon>Amygdaleae</taxon>
        <taxon>Prunus</taxon>
    </lineage>
</organism>